<dbReference type="InterPro" id="IPR052462">
    <property type="entry name" value="SLIRP/GR-RBP-like"/>
</dbReference>
<dbReference type="Pfam" id="PF00076">
    <property type="entry name" value="RRM_1"/>
    <property type="match status" value="1"/>
</dbReference>
<evidence type="ECO:0000256" key="2">
    <source>
        <dbReference type="PROSITE-ProRule" id="PRU00176"/>
    </source>
</evidence>
<sequence>MLLFFKTLLSEDLRWSFEPYGEILDVKVVFNGQLNRSRGYGFVHYTTVEEATKLQEQPKG</sequence>
<evidence type="ECO:0000259" key="3">
    <source>
        <dbReference type="PROSITE" id="PS50102"/>
    </source>
</evidence>
<dbReference type="Proteomes" id="UP000694388">
    <property type="component" value="Unplaced"/>
</dbReference>
<dbReference type="InterPro" id="IPR000504">
    <property type="entry name" value="RRM_dom"/>
</dbReference>
<evidence type="ECO:0000313" key="4">
    <source>
        <dbReference type="Ensembl" id="ENSEBUP00000010008.1"/>
    </source>
</evidence>
<evidence type="ECO:0000313" key="5">
    <source>
        <dbReference type="Proteomes" id="UP000694388"/>
    </source>
</evidence>
<accession>A0A8C4Q530</accession>
<feature type="domain" description="RRM" evidence="3">
    <location>
        <begin position="1"/>
        <end position="60"/>
    </location>
</feature>
<dbReference type="PANTHER" id="PTHR48027">
    <property type="entry name" value="HETEROGENEOUS NUCLEAR RIBONUCLEOPROTEIN 87F-RELATED"/>
    <property type="match status" value="1"/>
</dbReference>
<dbReference type="PROSITE" id="PS50102">
    <property type="entry name" value="RRM"/>
    <property type="match status" value="1"/>
</dbReference>
<dbReference type="SUPFAM" id="SSF54928">
    <property type="entry name" value="RNA-binding domain, RBD"/>
    <property type="match status" value="1"/>
</dbReference>
<dbReference type="GO" id="GO:0003723">
    <property type="term" value="F:RNA binding"/>
    <property type="evidence" value="ECO:0007669"/>
    <property type="project" value="UniProtKB-UniRule"/>
</dbReference>
<dbReference type="Gene3D" id="3.30.70.330">
    <property type="match status" value="1"/>
</dbReference>
<name>A0A8C4Q530_EPTBU</name>
<protein>
    <recommendedName>
        <fullName evidence="3">RRM domain-containing protein</fullName>
    </recommendedName>
</protein>
<reference evidence="4" key="2">
    <citation type="submission" date="2025-09" db="UniProtKB">
        <authorList>
            <consortium name="Ensembl"/>
        </authorList>
    </citation>
    <scope>IDENTIFICATION</scope>
</reference>
<proteinExistence type="predicted"/>
<dbReference type="AlphaFoldDB" id="A0A8C4Q530"/>
<keyword evidence="1 2" id="KW-0694">RNA-binding</keyword>
<dbReference type="InterPro" id="IPR035979">
    <property type="entry name" value="RBD_domain_sf"/>
</dbReference>
<dbReference type="InterPro" id="IPR012677">
    <property type="entry name" value="Nucleotide-bd_a/b_plait_sf"/>
</dbReference>
<dbReference type="Ensembl" id="ENSEBUT00000010544.1">
    <property type="protein sequence ID" value="ENSEBUP00000010008.1"/>
    <property type="gene ID" value="ENSEBUG00000006424.1"/>
</dbReference>
<reference evidence="4" key="1">
    <citation type="submission" date="2025-08" db="UniProtKB">
        <authorList>
            <consortium name="Ensembl"/>
        </authorList>
    </citation>
    <scope>IDENTIFICATION</scope>
</reference>
<evidence type="ECO:0000256" key="1">
    <source>
        <dbReference type="ARBA" id="ARBA00022884"/>
    </source>
</evidence>
<organism evidence="4 5">
    <name type="scientific">Eptatretus burgeri</name>
    <name type="common">Inshore hagfish</name>
    <dbReference type="NCBI Taxonomy" id="7764"/>
    <lineage>
        <taxon>Eukaryota</taxon>
        <taxon>Metazoa</taxon>
        <taxon>Chordata</taxon>
        <taxon>Craniata</taxon>
        <taxon>Vertebrata</taxon>
        <taxon>Cyclostomata</taxon>
        <taxon>Myxini</taxon>
        <taxon>Myxiniformes</taxon>
        <taxon>Myxinidae</taxon>
        <taxon>Eptatretinae</taxon>
        <taxon>Eptatretus</taxon>
    </lineage>
</organism>
<keyword evidence="5" id="KW-1185">Reference proteome</keyword>